<accession>A0AAQ3U4E1</accession>
<evidence type="ECO:0000259" key="7">
    <source>
        <dbReference type="Pfam" id="PF00892"/>
    </source>
</evidence>
<feature type="transmembrane region" description="Helical" evidence="6">
    <location>
        <begin position="322"/>
        <end position="341"/>
    </location>
</feature>
<dbReference type="GO" id="GO:0022857">
    <property type="term" value="F:transmembrane transporter activity"/>
    <property type="evidence" value="ECO:0007669"/>
    <property type="project" value="InterPro"/>
</dbReference>
<comment type="similarity">
    <text evidence="2 6">Belongs to the drug/metabolite transporter (DMT) superfamily. Plant drug/metabolite exporter (P-DME) (TC 2.A.7.4) family.</text>
</comment>
<feature type="transmembrane region" description="Helical" evidence="6">
    <location>
        <begin position="75"/>
        <end position="96"/>
    </location>
</feature>
<evidence type="ECO:0000256" key="2">
    <source>
        <dbReference type="ARBA" id="ARBA00007635"/>
    </source>
</evidence>
<evidence type="ECO:0000313" key="9">
    <source>
        <dbReference type="Proteomes" id="UP001341281"/>
    </source>
</evidence>
<sequence length="376" mass="40746">MADEEHHHRHHAVAAARRVEVVEEDIMVVPIKTPAARAAALETVALPLSMVMVQVFTVGMLLLSKLALNTGMRPCVLIVYRNLIATVFIAPLAFIFERVVLGTGLYYYGLQTTDAAYSVTFLNLIPIVTFVIAIMVRAEKLAALGSWPGMTKLLGALTCVGGTMVLSLLKGPLLHLWPTHLLKNYSHAPPAASNHGSGMVAAGTLFLCGSCLGYALWFIVQSKLGKVFPSRYWATMLTCLSGSLQSLVIGGTLLSHDRADWRLKWDLQLLTVVYSGVFNTGITFVLVSWVVSRRGPIYPSMFNSVSLILTMVMDSLLLGTNIYVAGVVGALLIIVGLYAFLWGKNKELVHAAAAKKRQQEEEQIRRGGVGLAAGLA</sequence>
<dbReference type="AlphaFoldDB" id="A0AAQ3U4E1"/>
<protein>
    <recommendedName>
        <fullName evidence="6">WAT1-related protein</fullName>
    </recommendedName>
</protein>
<organism evidence="8 9">
    <name type="scientific">Paspalum notatum var. saurae</name>
    <dbReference type="NCBI Taxonomy" id="547442"/>
    <lineage>
        <taxon>Eukaryota</taxon>
        <taxon>Viridiplantae</taxon>
        <taxon>Streptophyta</taxon>
        <taxon>Embryophyta</taxon>
        <taxon>Tracheophyta</taxon>
        <taxon>Spermatophyta</taxon>
        <taxon>Magnoliopsida</taxon>
        <taxon>Liliopsida</taxon>
        <taxon>Poales</taxon>
        <taxon>Poaceae</taxon>
        <taxon>PACMAD clade</taxon>
        <taxon>Panicoideae</taxon>
        <taxon>Andropogonodae</taxon>
        <taxon>Paspaleae</taxon>
        <taxon>Paspalinae</taxon>
        <taxon>Paspalum</taxon>
    </lineage>
</organism>
<dbReference type="GO" id="GO:0016020">
    <property type="term" value="C:membrane"/>
    <property type="evidence" value="ECO:0007669"/>
    <property type="project" value="UniProtKB-SubCell"/>
</dbReference>
<dbReference type="InterPro" id="IPR000620">
    <property type="entry name" value="EamA_dom"/>
</dbReference>
<feature type="transmembrane region" description="Helical" evidence="6">
    <location>
        <begin position="197"/>
        <end position="220"/>
    </location>
</feature>
<dbReference type="EMBL" id="CP144750">
    <property type="protein sequence ID" value="WVZ82955.1"/>
    <property type="molecule type" value="Genomic_DNA"/>
</dbReference>
<keyword evidence="3 6" id="KW-0812">Transmembrane</keyword>
<dbReference type="Pfam" id="PF00892">
    <property type="entry name" value="EamA"/>
    <property type="match status" value="1"/>
</dbReference>
<feature type="transmembrane region" description="Helical" evidence="6">
    <location>
        <begin position="267"/>
        <end position="290"/>
    </location>
</feature>
<reference evidence="8 9" key="1">
    <citation type="submission" date="2024-02" db="EMBL/GenBank/DDBJ databases">
        <title>High-quality chromosome-scale genome assembly of Pensacola bahiagrass (Paspalum notatum Flugge var. saurae).</title>
        <authorList>
            <person name="Vega J.M."/>
            <person name="Podio M."/>
            <person name="Orjuela J."/>
            <person name="Siena L.A."/>
            <person name="Pessino S.C."/>
            <person name="Combes M.C."/>
            <person name="Mariac C."/>
            <person name="Albertini E."/>
            <person name="Pupilli F."/>
            <person name="Ortiz J.P.A."/>
            <person name="Leblanc O."/>
        </authorList>
    </citation>
    <scope>NUCLEOTIDE SEQUENCE [LARGE SCALE GENOMIC DNA]</scope>
    <source>
        <strain evidence="8">R1</strain>
        <tissue evidence="8">Leaf</tissue>
    </source>
</reference>
<feature type="transmembrane region" description="Helical" evidence="6">
    <location>
        <begin position="116"/>
        <end position="136"/>
    </location>
</feature>
<evidence type="ECO:0000313" key="8">
    <source>
        <dbReference type="EMBL" id="WVZ82955.1"/>
    </source>
</evidence>
<evidence type="ECO:0000256" key="1">
    <source>
        <dbReference type="ARBA" id="ARBA00004141"/>
    </source>
</evidence>
<dbReference type="PANTHER" id="PTHR31218">
    <property type="entry name" value="WAT1-RELATED PROTEIN"/>
    <property type="match status" value="1"/>
</dbReference>
<evidence type="ECO:0000256" key="4">
    <source>
        <dbReference type="ARBA" id="ARBA00022989"/>
    </source>
</evidence>
<name>A0AAQ3U4E1_PASNO</name>
<dbReference type="Proteomes" id="UP001341281">
    <property type="component" value="Chromosome 06"/>
</dbReference>
<keyword evidence="4 6" id="KW-1133">Transmembrane helix</keyword>
<gene>
    <name evidence="8" type="ORF">U9M48_030155</name>
</gene>
<keyword evidence="9" id="KW-1185">Reference proteome</keyword>
<comment type="subcellular location">
    <subcellularLocation>
        <location evidence="1 6">Membrane</location>
        <topology evidence="1 6">Multi-pass membrane protein</topology>
    </subcellularLocation>
</comment>
<evidence type="ECO:0000256" key="3">
    <source>
        <dbReference type="ARBA" id="ARBA00022692"/>
    </source>
</evidence>
<dbReference type="InterPro" id="IPR030184">
    <property type="entry name" value="WAT1-related"/>
</dbReference>
<feature type="transmembrane region" description="Helical" evidence="6">
    <location>
        <begin position="44"/>
        <end position="63"/>
    </location>
</feature>
<evidence type="ECO:0000256" key="6">
    <source>
        <dbReference type="RuleBase" id="RU363077"/>
    </source>
</evidence>
<keyword evidence="5 6" id="KW-0472">Membrane</keyword>
<evidence type="ECO:0000256" key="5">
    <source>
        <dbReference type="ARBA" id="ARBA00023136"/>
    </source>
</evidence>
<dbReference type="InterPro" id="IPR037185">
    <property type="entry name" value="EmrE-like"/>
</dbReference>
<dbReference type="SUPFAM" id="SSF103481">
    <property type="entry name" value="Multidrug resistance efflux transporter EmrE"/>
    <property type="match status" value="1"/>
</dbReference>
<feature type="transmembrane region" description="Helical" evidence="6">
    <location>
        <begin position="232"/>
        <end position="255"/>
    </location>
</feature>
<proteinExistence type="inferred from homology"/>
<feature type="domain" description="EamA" evidence="7">
    <location>
        <begin position="203"/>
        <end position="340"/>
    </location>
</feature>